<evidence type="ECO:0000256" key="3">
    <source>
        <dbReference type="ARBA" id="ARBA00023015"/>
    </source>
</evidence>
<dbReference type="NCBIfam" id="NF009044">
    <property type="entry name" value="PRK12378.1"/>
    <property type="match status" value="1"/>
</dbReference>
<keyword evidence="2 6" id="KW-0963">Cytoplasm</keyword>
<dbReference type="Gene3D" id="1.10.10.200">
    <property type="match status" value="1"/>
</dbReference>
<dbReference type="InterPro" id="IPR002876">
    <property type="entry name" value="Transcrip_reg_TACO1-like"/>
</dbReference>
<dbReference type="InterPro" id="IPR048300">
    <property type="entry name" value="TACO1_YebC-like_2nd/3rd_dom"/>
</dbReference>
<evidence type="ECO:0000256" key="2">
    <source>
        <dbReference type="ARBA" id="ARBA00022490"/>
    </source>
</evidence>
<sequence length="254" mass="27596">MSGHNKWAKVKHVKAKMDAIKGRQFTKIIKEITIAARNGGGDPSSNPRLRSALQAAKDANMPKDNIDRAIKKGTGELEGVSYEEVTYEGYAPGGVALIIRCLTDNKNRTVAEIGKILSKGGGNMGVPGCVSFMFENKGYFYVSKEANPGLTEDKLTDIVLEAGAEDFKVQADGFEIICDPSAYLDVRPKLEAQGIKIEEAKQTMLPKTTVKVTGSDVGKVLRLIDSIEEHDDVQDCYHNAEISDEDMEKAAAEA</sequence>
<dbReference type="Pfam" id="PF01709">
    <property type="entry name" value="Transcrip_reg"/>
    <property type="match status" value="1"/>
</dbReference>
<dbReference type="PANTHER" id="PTHR12532">
    <property type="entry name" value="TRANSLATIONAL ACTIVATOR OF CYTOCHROME C OXIDASE 1"/>
    <property type="match status" value="1"/>
</dbReference>
<accession>A0A367ZRC4</accession>
<dbReference type="GO" id="GO:0003677">
    <property type="term" value="F:DNA binding"/>
    <property type="evidence" value="ECO:0007669"/>
    <property type="project" value="UniProtKB-UniRule"/>
</dbReference>
<comment type="subcellular location">
    <subcellularLocation>
        <location evidence="6">Cytoplasm</location>
    </subcellularLocation>
</comment>
<dbReference type="FunFam" id="1.10.10.200:FF:000002">
    <property type="entry name" value="Probable transcriptional regulatory protein CLM62_37755"/>
    <property type="match status" value="1"/>
</dbReference>
<comment type="similarity">
    <text evidence="1 6">Belongs to the TACO1 family.</text>
</comment>
<dbReference type="InterPro" id="IPR029072">
    <property type="entry name" value="YebC-like"/>
</dbReference>
<feature type="domain" description="TACO1/YebC-like second and third" evidence="7">
    <location>
        <begin position="82"/>
        <end position="240"/>
    </location>
</feature>
<dbReference type="Pfam" id="PF20772">
    <property type="entry name" value="TACO1_YebC_N"/>
    <property type="match status" value="1"/>
</dbReference>
<keyword evidence="3 6" id="KW-0805">Transcription regulation</keyword>
<dbReference type="InterPro" id="IPR017856">
    <property type="entry name" value="Integrase-like_N"/>
</dbReference>
<evidence type="ECO:0000259" key="8">
    <source>
        <dbReference type="Pfam" id="PF20772"/>
    </source>
</evidence>
<dbReference type="PANTHER" id="PTHR12532:SF6">
    <property type="entry name" value="TRANSCRIPTIONAL REGULATORY PROTEIN YEBC-RELATED"/>
    <property type="match status" value="1"/>
</dbReference>
<evidence type="ECO:0000313" key="9">
    <source>
        <dbReference type="EMBL" id="RCK80695.1"/>
    </source>
</evidence>
<keyword evidence="5 6" id="KW-0804">Transcription</keyword>
<organism evidence="9 10">
    <name type="scientific">Candidatus Ozemobacter sibiricus</name>
    <dbReference type="NCBI Taxonomy" id="2268124"/>
    <lineage>
        <taxon>Bacteria</taxon>
        <taxon>Candidatus Ozemobacteria</taxon>
        <taxon>Candidatus Ozemobacterales</taxon>
        <taxon>Candidatus Ozemobacteraceae</taxon>
        <taxon>Candidatus Ozemobacter</taxon>
    </lineage>
</organism>
<dbReference type="NCBIfam" id="TIGR01033">
    <property type="entry name" value="YebC/PmpR family DNA-binding transcriptional regulator"/>
    <property type="match status" value="1"/>
</dbReference>
<dbReference type="GO" id="GO:0005829">
    <property type="term" value="C:cytosol"/>
    <property type="evidence" value="ECO:0007669"/>
    <property type="project" value="TreeGrafter"/>
</dbReference>
<dbReference type="Gene3D" id="3.30.70.980">
    <property type="match status" value="2"/>
</dbReference>
<evidence type="ECO:0000259" key="7">
    <source>
        <dbReference type="Pfam" id="PF01709"/>
    </source>
</evidence>
<dbReference type="Proteomes" id="UP000252355">
    <property type="component" value="Unassembled WGS sequence"/>
</dbReference>
<dbReference type="HAMAP" id="MF_00693">
    <property type="entry name" value="Transcrip_reg_TACO1"/>
    <property type="match status" value="1"/>
</dbReference>
<name>A0A367ZRC4_9BACT</name>
<keyword evidence="4 6" id="KW-0238">DNA-binding</keyword>
<evidence type="ECO:0000313" key="10">
    <source>
        <dbReference type="Proteomes" id="UP000252355"/>
    </source>
</evidence>
<dbReference type="SUPFAM" id="SSF75625">
    <property type="entry name" value="YebC-like"/>
    <property type="match status" value="1"/>
</dbReference>
<reference evidence="9 10" key="1">
    <citation type="submission" date="2018-05" db="EMBL/GenBank/DDBJ databases">
        <title>A metagenomic window into the 2 km-deep terrestrial subsurface aquifer revealed taxonomically and functionally diverse microbial community comprising novel uncultured bacterial lineages.</title>
        <authorList>
            <person name="Kadnikov V.V."/>
            <person name="Mardanov A.V."/>
            <person name="Beletsky A.V."/>
            <person name="Banks D."/>
            <person name="Pimenov N.V."/>
            <person name="Frank Y.A."/>
            <person name="Karnachuk O.V."/>
            <person name="Ravin N.V."/>
        </authorList>
    </citation>
    <scope>NUCLEOTIDE SEQUENCE [LARGE SCALE GENOMIC DNA]</scope>
    <source>
        <strain evidence="9">BY5</strain>
    </source>
</reference>
<evidence type="ECO:0000256" key="5">
    <source>
        <dbReference type="ARBA" id="ARBA00023163"/>
    </source>
</evidence>
<dbReference type="AlphaFoldDB" id="A0A367ZRC4"/>
<evidence type="ECO:0000256" key="6">
    <source>
        <dbReference type="HAMAP-Rule" id="MF_00693"/>
    </source>
</evidence>
<comment type="caution">
    <text evidence="9">The sequence shown here is derived from an EMBL/GenBank/DDBJ whole genome shotgun (WGS) entry which is preliminary data.</text>
</comment>
<feature type="domain" description="TACO1/YebC-like N-terminal" evidence="8">
    <location>
        <begin position="5"/>
        <end position="76"/>
    </location>
</feature>
<dbReference type="InterPro" id="IPR049083">
    <property type="entry name" value="TACO1_YebC_N"/>
</dbReference>
<evidence type="ECO:0000256" key="1">
    <source>
        <dbReference type="ARBA" id="ARBA00008724"/>
    </source>
</evidence>
<dbReference type="InterPro" id="IPR026564">
    <property type="entry name" value="Transcrip_reg_TACO1-like_dom3"/>
</dbReference>
<dbReference type="EMBL" id="QOQW01000005">
    <property type="protein sequence ID" value="RCK80695.1"/>
    <property type="molecule type" value="Genomic_DNA"/>
</dbReference>
<gene>
    <name evidence="9" type="ORF">OZSIB_3008</name>
</gene>
<evidence type="ECO:0000256" key="4">
    <source>
        <dbReference type="ARBA" id="ARBA00023125"/>
    </source>
</evidence>
<dbReference type="GO" id="GO:0006355">
    <property type="term" value="P:regulation of DNA-templated transcription"/>
    <property type="evidence" value="ECO:0007669"/>
    <property type="project" value="UniProtKB-UniRule"/>
</dbReference>
<protein>
    <recommendedName>
        <fullName evidence="6">Probable transcriptional regulatory protein OZSIB_3008</fullName>
    </recommendedName>
</protein>
<proteinExistence type="inferred from homology"/>
<dbReference type="NCBIfam" id="NF001030">
    <property type="entry name" value="PRK00110.1"/>
    <property type="match status" value="1"/>
</dbReference>